<reference evidence="1 2" key="1">
    <citation type="submission" date="2021-01" db="EMBL/GenBank/DDBJ databases">
        <title>WGS of actinomycetes isolated from Thailand.</title>
        <authorList>
            <person name="Thawai C."/>
        </authorList>
    </citation>
    <scope>NUCLEOTIDE SEQUENCE [LARGE SCALE GENOMIC DNA]</scope>
    <source>
        <strain evidence="1 2">LPG 2</strain>
    </source>
</reference>
<dbReference type="Proteomes" id="UP000602198">
    <property type="component" value="Unassembled WGS sequence"/>
</dbReference>
<dbReference type="EMBL" id="JAERRJ010000015">
    <property type="protein sequence ID" value="MBL1079210.1"/>
    <property type="molecule type" value="Genomic_DNA"/>
</dbReference>
<protein>
    <submittedName>
        <fullName evidence="1">Uncharacterized protein</fullName>
    </submittedName>
</protein>
<evidence type="ECO:0000313" key="2">
    <source>
        <dbReference type="Proteomes" id="UP000602198"/>
    </source>
</evidence>
<keyword evidence="2" id="KW-1185">Reference proteome</keyword>
<sequence>MHAFQEMCELFEGHDLGLPPIPPPFQPQLRQVQPWAYATGAVSPALMYQFGYSKDAMRHWLPDQVAVSHSGHGTNSYAVNYQLVCGSLTLFAQTGFGGAYMNNSMAAARVRRMFEACRTLSEALENARRCPSHRLLVAYSDIRQTSWCRWYRFGEGAARQSGLGGVELPEDPVAAFDIATMLLVAH</sequence>
<gene>
    <name evidence="1" type="ORF">JK358_32875</name>
</gene>
<organism evidence="1 2">
    <name type="scientific">Nocardia acididurans</name>
    <dbReference type="NCBI Taxonomy" id="2802282"/>
    <lineage>
        <taxon>Bacteria</taxon>
        <taxon>Bacillati</taxon>
        <taxon>Actinomycetota</taxon>
        <taxon>Actinomycetes</taxon>
        <taxon>Mycobacteriales</taxon>
        <taxon>Nocardiaceae</taxon>
        <taxon>Nocardia</taxon>
    </lineage>
</organism>
<accession>A0ABS1MGM5</accession>
<evidence type="ECO:0000313" key="1">
    <source>
        <dbReference type="EMBL" id="MBL1079210.1"/>
    </source>
</evidence>
<proteinExistence type="predicted"/>
<name>A0ABS1MGM5_9NOCA</name>
<dbReference type="RefSeq" id="WP_201955118.1">
    <property type="nucleotide sequence ID" value="NZ_JAERRJ010000015.1"/>
</dbReference>
<comment type="caution">
    <text evidence="1">The sequence shown here is derived from an EMBL/GenBank/DDBJ whole genome shotgun (WGS) entry which is preliminary data.</text>
</comment>